<proteinExistence type="predicted"/>
<reference evidence="2" key="1">
    <citation type="submission" date="2018-02" db="EMBL/GenBank/DDBJ databases">
        <title>Rhizophora mucronata_Transcriptome.</title>
        <authorList>
            <person name="Meera S.P."/>
            <person name="Sreeshan A."/>
            <person name="Augustine A."/>
        </authorList>
    </citation>
    <scope>NUCLEOTIDE SEQUENCE</scope>
    <source>
        <tissue evidence="2">Leaf</tissue>
    </source>
</reference>
<evidence type="ECO:0000256" key="1">
    <source>
        <dbReference type="SAM" id="Phobius"/>
    </source>
</evidence>
<keyword evidence="1" id="KW-0812">Transmembrane</keyword>
<name>A0A2P2LQH1_RHIMU</name>
<protein>
    <submittedName>
        <fullName evidence="2">Uncharacterized protein</fullName>
    </submittedName>
</protein>
<dbReference type="AlphaFoldDB" id="A0A2P2LQH1"/>
<feature type="transmembrane region" description="Helical" evidence="1">
    <location>
        <begin position="20"/>
        <end position="41"/>
    </location>
</feature>
<sequence length="68" mass="7753">MTVNWLLVLKIASSTSDLQSPIFIGMIYTYVLVVITFIANYEIEVKKTFYKGLTPKHCVTPKDNLSVR</sequence>
<keyword evidence="1" id="KW-1133">Transmembrane helix</keyword>
<evidence type="ECO:0000313" key="2">
    <source>
        <dbReference type="EMBL" id="MBX20214.1"/>
    </source>
</evidence>
<accession>A0A2P2LQH1</accession>
<dbReference type="EMBL" id="GGEC01039730">
    <property type="protein sequence ID" value="MBX20214.1"/>
    <property type="molecule type" value="Transcribed_RNA"/>
</dbReference>
<keyword evidence="1" id="KW-0472">Membrane</keyword>
<organism evidence="2">
    <name type="scientific">Rhizophora mucronata</name>
    <name type="common">Asiatic mangrove</name>
    <dbReference type="NCBI Taxonomy" id="61149"/>
    <lineage>
        <taxon>Eukaryota</taxon>
        <taxon>Viridiplantae</taxon>
        <taxon>Streptophyta</taxon>
        <taxon>Embryophyta</taxon>
        <taxon>Tracheophyta</taxon>
        <taxon>Spermatophyta</taxon>
        <taxon>Magnoliopsida</taxon>
        <taxon>eudicotyledons</taxon>
        <taxon>Gunneridae</taxon>
        <taxon>Pentapetalae</taxon>
        <taxon>rosids</taxon>
        <taxon>fabids</taxon>
        <taxon>Malpighiales</taxon>
        <taxon>Rhizophoraceae</taxon>
        <taxon>Rhizophora</taxon>
    </lineage>
</organism>